<dbReference type="PANTHER" id="PTHR28620">
    <property type="entry name" value="CENTROMERE PROTEIN V"/>
    <property type="match status" value="1"/>
</dbReference>
<feature type="domain" description="CENP-V/GFA" evidence="4">
    <location>
        <begin position="5"/>
        <end position="119"/>
    </location>
</feature>
<dbReference type="Pfam" id="PF04828">
    <property type="entry name" value="GFA"/>
    <property type="match status" value="1"/>
</dbReference>
<dbReference type="PANTHER" id="PTHR28620:SF1">
    <property type="entry name" value="CENP-V_GFA DOMAIN-CONTAINING PROTEIN"/>
    <property type="match status" value="1"/>
</dbReference>
<evidence type="ECO:0000313" key="5">
    <source>
        <dbReference type="EMBL" id="MDI7921525.1"/>
    </source>
</evidence>
<accession>A0AAE3QCQ4</accession>
<name>A0AAE3QCQ4_9HYPH</name>
<dbReference type="GO" id="GO:0046872">
    <property type="term" value="F:metal ion binding"/>
    <property type="evidence" value="ECO:0007669"/>
    <property type="project" value="UniProtKB-KW"/>
</dbReference>
<dbReference type="PROSITE" id="PS51891">
    <property type="entry name" value="CENP_V_GFA"/>
    <property type="match status" value="1"/>
</dbReference>
<dbReference type="Proteomes" id="UP001161580">
    <property type="component" value="Unassembled WGS sequence"/>
</dbReference>
<evidence type="ECO:0000256" key="2">
    <source>
        <dbReference type="ARBA" id="ARBA00022723"/>
    </source>
</evidence>
<keyword evidence="2" id="KW-0479">Metal-binding</keyword>
<dbReference type="RefSeq" id="WP_311785693.1">
    <property type="nucleotide sequence ID" value="NZ_JALDYY010000002.1"/>
</dbReference>
<dbReference type="InterPro" id="IPR006913">
    <property type="entry name" value="CENP-V/GFA"/>
</dbReference>
<organism evidence="5 6">
    <name type="scientific">Ferirhizobium litorale</name>
    <dbReference type="NCBI Taxonomy" id="2927786"/>
    <lineage>
        <taxon>Bacteria</taxon>
        <taxon>Pseudomonadati</taxon>
        <taxon>Pseudomonadota</taxon>
        <taxon>Alphaproteobacteria</taxon>
        <taxon>Hyphomicrobiales</taxon>
        <taxon>Rhizobiaceae</taxon>
        <taxon>Ferirhizobium</taxon>
    </lineage>
</organism>
<proteinExistence type="inferred from homology"/>
<dbReference type="GO" id="GO:0016846">
    <property type="term" value="F:carbon-sulfur lyase activity"/>
    <property type="evidence" value="ECO:0007669"/>
    <property type="project" value="InterPro"/>
</dbReference>
<dbReference type="InterPro" id="IPR052355">
    <property type="entry name" value="CENP-V-like"/>
</dbReference>
<evidence type="ECO:0000256" key="3">
    <source>
        <dbReference type="ARBA" id="ARBA00022833"/>
    </source>
</evidence>
<evidence type="ECO:0000259" key="4">
    <source>
        <dbReference type="PROSITE" id="PS51891"/>
    </source>
</evidence>
<gene>
    <name evidence="5" type="ORF">MRS75_05425</name>
</gene>
<evidence type="ECO:0000256" key="1">
    <source>
        <dbReference type="ARBA" id="ARBA00005495"/>
    </source>
</evidence>
<evidence type="ECO:0000313" key="6">
    <source>
        <dbReference type="Proteomes" id="UP001161580"/>
    </source>
</evidence>
<dbReference type="EMBL" id="JALDYZ010000002">
    <property type="protein sequence ID" value="MDI7921525.1"/>
    <property type="molecule type" value="Genomic_DNA"/>
</dbReference>
<comment type="similarity">
    <text evidence="1">Belongs to the Gfa family.</text>
</comment>
<keyword evidence="6" id="KW-1185">Reference proteome</keyword>
<dbReference type="AlphaFoldDB" id="A0AAE3QCQ4"/>
<sequence length="135" mass="15062">MLRTYTGGCQCGAVRFEADLDIGAGTGKCNCTICWKMRLWTARVRPEAFRLVSGVRDLTDYQGSNTVAHHLFCRHCGMHPFERVDTPNMTGGPYLNINVACLDNLDIDELMAAPVTCYDGLHDDWGARPSEVRHL</sequence>
<dbReference type="Gene3D" id="2.170.150.70">
    <property type="match status" value="1"/>
</dbReference>
<dbReference type="InterPro" id="IPR011057">
    <property type="entry name" value="Mss4-like_sf"/>
</dbReference>
<protein>
    <submittedName>
        <fullName evidence="5">GFA family protein</fullName>
    </submittedName>
</protein>
<dbReference type="SUPFAM" id="SSF51316">
    <property type="entry name" value="Mss4-like"/>
    <property type="match status" value="1"/>
</dbReference>
<reference evidence="5" key="1">
    <citation type="submission" date="2022-03" db="EMBL/GenBank/DDBJ databases">
        <title>Fererhizobium litorale gen. nov., sp. nov., isolated from sandy sediments of the Sea of Japan seashore.</title>
        <authorList>
            <person name="Romanenko L."/>
            <person name="Kurilenko V."/>
            <person name="Otstavnykh N."/>
            <person name="Svetashev V."/>
            <person name="Tekutyeva L."/>
            <person name="Isaeva M."/>
            <person name="Mikhailov V."/>
        </authorList>
    </citation>
    <scope>NUCLEOTIDE SEQUENCE</scope>
    <source>
        <strain evidence="5">KMM 9576</strain>
    </source>
</reference>
<keyword evidence="3" id="KW-0862">Zinc</keyword>
<comment type="caution">
    <text evidence="5">The sequence shown here is derived from an EMBL/GenBank/DDBJ whole genome shotgun (WGS) entry which is preliminary data.</text>
</comment>